<feature type="non-terminal residue" evidence="2">
    <location>
        <position position="1"/>
    </location>
</feature>
<feature type="region of interest" description="Disordered" evidence="1">
    <location>
        <begin position="79"/>
        <end position="121"/>
    </location>
</feature>
<dbReference type="EMBL" id="GAMC01018652">
    <property type="protein sequence ID" value="JAB87903.1"/>
    <property type="molecule type" value="mRNA"/>
</dbReference>
<dbReference type="AlphaFoldDB" id="W8ATA5"/>
<reference evidence="2" key="2">
    <citation type="journal article" date="2014" name="BMC Genomics">
        <title>A genomic perspective to assessing quality of mass-reared SIT flies used in Mediterranean fruit fly (Ceratitis capitata) eradication in California.</title>
        <authorList>
            <person name="Calla B."/>
            <person name="Hall B."/>
            <person name="Hou S."/>
            <person name="Geib S.M."/>
        </authorList>
    </citation>
    <scope>NUCLEOTIDE SEQUENCE</scope>
</reference>
<proteinExistence type="evidence at transcript level"/>
<sequence length="121" mass="13805">QNLQMSNMGDEKSRSACTEVYETTNDNAMLTKIRISELLNQIQHNMDSSCHLHFFIDNMYVRMDIRTYICIPTVAVGQAPTSNHTRQNKLPHKKEKEMSEDGVGQQLSTLTKSNGEKNNTK</sequence>
<reference evidence="2" key="1">
    <citation type="submission" date="2013-07" db="EMBL/GenBank/DDBJ databases">
        <authorList>
            <person name="Geib S."/>
        </authorList>
    </citation>
    <scope>NUCLEOTIDE SEQUENCE</scope>
</reference>
<accession>W8ATA5</accession>
<protein>
    <submittedName>
        <fullName evidence="2">Uncharacterized protein</fullName>
    </submittedName>
</protein>
<evidence type="ECO:0000256" key="1">
    <source>
        <dbReference type="SAM" id="MobiDB-lite"/>
    </source>
</evidence>
<organism evidence="2">
    <name type="scientific">Ceratitis capitata</name>
    <name type="common">Mediterranean fruit fly</name>
    <name type="synonym">Tephritis capitata</name>
    <dbReference type="NCBI Taxonomy" id="7213"/>
    <lineage>
        <taxon>Eukaryota</taxon>
        <taxon>Metazoa</taxon>
        <taxon>Ecdysozoa</taxon>
        <taxon>Arthropoda</taxon>
        <taxon>Hexapoda</taxon>
        <taxon>Insecta</taxon>
        <taxon>Pterygota</taxon>
        <taxon>Neoptera</taxon>
        <taxon>Endopterygota</taxon>
        <taxon>Diptera</taxon>
        <taxon>Brachycera</taxon>
        <taxon>Muscomorpha</taxon>
        <taxon>Tephritoidea</taxon>
        <taxon>Tephritidae</taxon>
        <taxon>Ceratitis</taxon>
        <taxon>Ceratitis</taxon>
    </lineage>
</organism>
<evidence type="ECO:0000313" key="2">
    <source>
        <dbReference type="EMBL" id="JAB87903.1"/>
    </source>
</evidence>
<name>W8ATA5_CERCA</name>